<evidence type="ECO:0000313" key="2">
    <source>
        <dbReference type="Proteomes" id="UP000002213"/>
    </source>
</evidence>
<accession>C6WHD3</accession>
<sequence>MASKRRSGGCALYAALLVALIILVPPVRDFARDLLASLLDGFAENNPFRG</sequence>
<reference evidence="1 2" key="1">
    <citation type="journal article" date="2009" name="Stand. Genomic Sci.">
        <title>Complete genome sequence of Actinosynnema mirum type strain (101).</title>
        <authorList>
            <person name="Land M."/>
            <person name="Lapidus A."/>
            <person name="Mayilraj S."/>
            <person name="Chen F."/>
            <person name="Copeland A."/>
            <person name="Del Rio T.G."/>
            <person name="Nolan M."/>
            <person name="Lucas S."/>
            <person name="Tice H."/>
            <person name="Cheng J.F."/>
            <person name="Chertkov O."/>
            <person name="Bruce D."/>
            <person name="Goodwin L."/>
            <person name="Pitluck S."/>
            <person name="Rohde M."/>
            <person name="Goker M."/>
            <person name="Pati A."/>
            <person name="Ivanova N."/>
            <person name="Mavromatis K."/>
            <person name="Chen A."/>
            <person name="Palaniappan K."/>
            <person name="Hauser L."/>
            <person name="Chang Y.J."/>
            <person name="Jeffries C.C."/>
            <person name="Brettin T."/>
            <person name="Detter J.C."/>
            <person name="Han C."/>
            <person name="Chain P."/>
            <person name="Tindall B.J."/>
            <person name="Bristow J."/>
            <person name="Eisen J.A."/>
            <person name="Markowitz V."/>
            <person name="Hugenholtz P."/>
            <person name="Kyrpides N.C."/>
            <person name="Klenk H.P."/>
        </authorList>
    </citation>
    <scope>NUCLEOTIDE SEQUENCE [LARGE SCALE GENOMIC DNA]</scope>
    <source>
        <strain evidence="2">ATCC 29888 / DSM 43827 / JCM 3225 / NBRC 14064 / NCIMB 13271 / NRRL B-12336 / IMRU 3971 / 101</strain>
    </source>
</reference>
<dbReference type="EMBL" id="CP001630">
    <property type="protein sequence ID" value="ACU38052.1"/>
    <property type="molecule type" value="Genomic_DNA"/>
</dbReference>
<keyword evidence="2" id="KW-1185">Reference proteome</keyword>
<dbReference type="STRING" id="446462.Amir_4197"/>
<gene>
    <name evidence="1" type="ordered locus">Amir_4197</name>
</gene>
<dbReference type="Proteomes" id="UP000002213">
    <property type="component" value="Chromosome"/>
</dbReference>
<dbReference type="RefSeq" id="WP_015802939.1">
    <property type="nucleotide sequence ID" value="NC_013093.1"/>
</dbReference>
<dbReference type="AlphaFoldDB" id="C6WHD3"/>
<proteinExistence type="predicted"/>
<protein>
    <submittedName>
        <fullName evidence="1">Uncharacterized protein</fullName>
    </submittedName>
</protein>
<dbReference type="KEGG" id="ami:Amir_4197"/>
<evidence type="ECO:0000313" key="1">
    <source>
        <dbReference type="EMBL" id="ACU38052.1"/>
    </source>
</evidence>
<organism evidence="1 2">
    <name type="scientific">Actinosynnema mirum (strain ATCC 29888 / DSM 43827 / JCM 3225 / NBRC 14064 / NCIMB 13271 / NRRL B-12336 / IMRU 3971 / 101)</name>
    <dbReference type="NCBI Taxonomy" id="446462"/>
    <lineage>
        <taxon>Bacteria</taxon>
        <taxon>Bacillati</taxon>
        <taxon>Actinomycetota</taxon>
        <taxon>Actinomycetes</taxon>
        <taxon>Pseudonocardiales</taxon>
        <taxon>Pseudonocardiaceae</taxon>
        <taxon>Actinosynnema</taxon>
    </lineage>
</organism>
<dbReference type="HOGENOM" id="CLU_204663_0_0_11"/>
<name>C6WHD3_ACTMD</name>